<dbReference type="CDD" id="cd17920">
    <property type="entry name" value="DEXHc_RecQ"/>
    <property type="match status" value="1"/>
</dbReference>
<dbReference type="InterPro" id="IPR027417">
    <property type="entry name" value="P-loop_NTPase"/>
</dbReference>
<dbReference type="Pfam" id="PF00271">
    <property type="entry name" value="Helicase_C"/>
    <property type="match status" value="1"/>
</dbReference>
<evidence type="ECO:0000313" key="10">
    <source>
        <dbReference type="Proteomes" id="UP000605986"/>
    </source>
</evidence>
<comment type="caution">
    <text evidence="9">The sequence shown here is derived from an EMBL/GenBank/DDBJ whole genome shotgun (WGS) entry which is preliminary data.</text>
</comment>
<dbReference type="InterPro" id="IPR014001">
    <property type="entry name" value="Helicase_ATP-bd"/>
</dbReference>
<dbReference type="Pfam" id="PF00270">
    <property type="entry name" value="DEAD"/>
    <property type="match status" value="1"/>
</dbReference>
<feature type="domain" description="Helicase C-terminal" evidence="8">
    <location>
        <begin position="369"/>
        <end position="524"/>
    </location>
</feature>
<name>A0A8H4KDC1_9HYPO</name>
<dbReference type="GO" id="GO:0005737">
    <property type="term" value="C:cytoplasm"/>
    <property type="evidence" value="ECO:0007669"/>
    <property type="project" value="TreeGrafter"/>
</dbReference>
<comment type="catalytic activity">
    <reaction evidence="4">
        <text>Couples ATP hydrolysis with the unwinding of duplex DNA by translocating in the 3'-5' direction.</text>
        <dbReference type="EC" id="5.6.2.4"/>
    </reaction>
</comment>
<dbReference type="EMBL" id="JAADJG010000299">
    <property type="protein sequence ID" value="KAF4449200.1"/>
    <property type="molecule type" value="Genomic_DNA"/>
</dbReference>
<keyword evidence="10" id="KW-1185">Reference proteome</keyword>
<dbReference type="GO" id="GO:0005694">
    <property type="term" value="C:chromosome"/>
    <property type="evidence" value="ECO:0007669"/>
    <property type="project" value="TreeGrafter"/>
</dbReference>
<evidence type="ECO:0000259" key="7">
    <source>
        <dbReference type="PROSITE" id="PS51192"/>
    </source>
</evidence>
<dbReference type="SMART" id="SM00490">
    <property type="entry name" value="HELICc"/>
    <property type="match status" value="1"/>
</dbReference>
<dbReference type="Proteomes" id="UP000605986">
    <property type="component" value="Unassembled WGS sequence"/>
</dbReference>
<dbReference type="PANTHER" id="PTHR13710">
    <property type="entry name" value="DNA HELICASE RECQ FAMILY MEMBER"/>
    <property type="match status" value="1"/>
</dbReference>
<sequence>MSLESCQGGLTISSWRHLSIAITRRYFRNGTTTHASLIREADEGYGSDSNSDEEQDNIWDAQACHGSLTAGLVYGRLITEGCFETNERRVNFRFISEEWHRLFGFPSAVNGFRELLTPGRKRKTTSLHYEAMRSLQLRRWKTLRRINLDQELCRLYGEHIRFRGKQREAVEAIMMNKSPVVVVMGTGSGKSLCFMLPAASCLGGLTIVIVPLVSLQGDMMDRCQKLKISCAEWRGDRLPGDVSILFVTPESAMTKRFLDFLESRRIMAKVDRVVVDECHTIMEGSLLFRPKLRKLGTLALIGVQMVYLTATLPPSDELAFFSLINTRHEDVIMVRARTTRSNVAYSVKSVPASTAAGAVTAVVEQARVTIDQMLEKYPWPAKVIVYCQRVEATEDLAGKLGCDAYHQEINTQDRKAERLKFWMSGTRREQYGDGRVIVATNALGLGINVPNIRAVIHVEMPHTMADYAQQSGRAGRDGQRSEAIVIRLNAQSSSRRPLPLISKHAAIDGYISGDVCRRVVLDSIMDGRQDREGCVDREEICDVCQRQVNEEDREDKGDVVEDVEESNMQHRELEVGGARHQAMTVIAKEHQDFQDYRRKLVDQVLGGCIFCTVLKSDDNRAHSGLQCEKAVTVGGQIAEAYELAVNTEKFMRRSREENGQEGGWKKAPDDTVAK</sequence>
<feature type="domain" description="Helicase ATP-binding" evidence="7">
    <location>
        <begin position="171"/>
        <end position="330"/>
    </location>
</feature>
<dbReference type="GO" id="GO:0003676">
    <property type="term" value="F:nucleic acid binding"/>
    <property type="evidence" value="ECO:0007669"/>
    <property type="project" value="InterPro"/>
</dbReference>
<dbReference type="PROSITE" id="PS51192">
    <property type="entry name" value="HELICASE_ATP_BIND_1"/>
    <property type="match status" value="1"/>
</dbReference>
<evidence type="ECO:0000256" key="5">
    <source>
        <dbReference type="ARBA" id="ARBA00034808"/>
    </source>
</evidence>
<evidence type="ECO:0000256" key="3">
    <source>
        <dbReference type="ARBA" id="ARBA00022840"/>
    </source>
</evidence>
<evidence type="ECO:0000256" key="1">
    <source>
        <dbReference type="ARBA" id="ARBA00005446"/>
    </source>
</evidence>
<keyword evidence="2" id="KW-0547">Nucleotide-binding</keyword>
<evidence type="ECO:0000313" key="9">
    <source>
        <dbReference type="EMBL" id="KAF4449200.1"/>
    </source>
</evidence>
<protein>
    <recommendedName>
        <fullName evidence="5">DNA 3'-5' helicase</fullName>
        <ecNumber evidence="5">5.6.2.4</ecNumber>
    </recommendedName>
</protein>
<dbReference type="EC" id="5.6.2.4" evidence="5"/>
<gene>
    <name evidence="9" type="ORF">F53441_7482</name>
</gene>
<dbReference type="OrthoDB" id="5148578at2759"/>
<feature type="region of interest" description="Disordered" evidence="6">
    <location>
        <begin position="652"/>
        <end position="674"/>
    </location>
</feature>
<evidence type="ECO:0000256" key="4">
    <source>
        <dbReference type="ARBA" id="ARBA00034617"/>
    </source>
</evidence>
<dbReference type="PROSITE" id="PS51194">
    <property type="entry name" value="HELICASE_CTER"/>
    <property type="match status" value="1"/>
</dbReference>
<comment type="similarity">
    <text evidence="1">Belongs to the helicase family. RecQ subfamily.</text>
</comment>
<evidence type="ECO:0000256" key="2">
    <source>
        <dbReference type="ARBA" id="ARBA00022741"/>
    </source>
</evidence>
<dbReference type="InterPro" id="IPR001650">
    <property type="entry name" value="Helicase_C-like"/>
</dbReference>
<evidence type="ECO:0000259" key="8">
    <source>
        <dbReference type="PROSITE" id="PS51194"/>
    </source>
</evidence>
<organism evidence="9 10">
    <name type="scientific">Fusarium austroafricanum</name>
    <dbReference type="NCBI Taxonomy" id="2364996"/>
    <lineage>
        <taxon>Eukaryota</taxon>
        <taxon>Fungi</taxon>
        <taxon>Dikarya</taxon>
        <taxon>Ascomycota</taxon>
        <taxon>Pezizomycotina</taxon>
        <taxon>Sordariomycetes</taxon>
        <taxon>Hypocreomycetidae</taxon>
        <taxon>Hypocreales</taxon>
        <taxon>Nectriaceae</taxon>
        <taxon>Fusarium</taxon>
        <taxon>Fusarium concolor species complex</taxon>
    </lineage>
</organism>
<dbReference type="Gene3D" id="3.40.50.300">
    <property type="entry name" value="P-loop containing nucleotide triphosphate hydrolases"/>
    <property type="match status" value="2"/>
</dbReference>
<reference evidence="9" key="1">
    <citation type="submission" date="2020-01" db="EMBL/GenBank/DDBJ databases">
        <title>Identification and distribution of gene clusters putatively required for synthesis of sphingolipid metabolism inhibitors in phylogenetically diverse species of the filamentous fungus Fusarium.</title>
        <authorList>
            <person name="Kim H.-S."/>
            <person name="Busman M."/>
            <person name="Brown D.W."/>
            <person name="Divon H."/>
            <person name="Uhlig S."/>
            <person name="Proctor R.H."/>
        </authorList>
    </citation>
    <scope>NUCLEOTIDE SEQUENCE</scope>
    <source>
        <strain evidence="9">NRRL 53441</strain>
    </source>
</reference>
<dbReference type="SUPFAM" id="SSF52540">
    <property type="entry name" value="P-loop containing nucleoside triphosphate hydrolases"/>
    <property type="match status" value="1"/>
</dbReference>
<dbReference type="GO" id="GO:0005524">
    <property type="term" value="F:ATP binding"/>
    <property type="evidence" value="ECO:0007669"/>
    <property type="project" value="UniProtKB-KW"/>
</dbReference>
<dbReference type="GO" id="GO:0000724">
    <property type="term" value="P:double-strand break repair via homologous recombination"/>
    <property type="evidence" value="ECO:0007669"/>
    <property type="project" value="TreeGrafter"/>
</dbReference>
<dbReference type="GO" id="GO:0043138">
    <property type="term" value="F:3'-5' DNA helicase activity"/>
    <property type="evidence" value="ECO:0007669"/>
    <property type="project" value="UniProtKB-EC"/>
</dbReference>
<accession>A0A8H4KDC1</accession>
<dbReference type="SMART" id="SM00487">
    <property type="entry name" value="DEXDc"/>
    <property type="match status" value="1"/>
</dbReference>
<dbReference type="AlphaFoldDB" id="A0A8H4KDC1"/>
<evidence type="ECO:0000256" key="6">
    <source>
        <dbReference type="SAM" id="MobiDB-lite"/>
    </source>
</evidence>
<proteinExistence type="inferred from homology"/>
<dbReference type="InterPro" id="IPR011545">
    <property type="entry name" value="DEAD/DEAH_box_helicase_dom"/>
</dbReference>
<dbReference type="GO" id="GO:0009378">
    <property type="term" value="F:four-way junction helicase activity"/>
    <property type="evidence" value="ECO:0007669"/>
    <property type="project" value="TreeGrafter"/>
</dbReference>
<keyword evidence="3" id="KW-0067">ATP-binding</keyword>
<dbReference type="PANTHER" id="PTHR13710:SF154">
    <property type="entry name" value="RECQ HELICASE, PUTATIVE (AFU_ORTHOLOGUE AFUA_6G14720)-RELATED"/>
    <property type="match status" value="1"/>
</dbReference>